<feature type="transmembrane region" description="Helical" evidence="9">
    <location>
        <begin position="145"/>
        <end position="163"/>
    </location>
</feature>
<name>A0A9P0CMI9_9CUCU</name>
<keyword evidence="4" id="KW-0762">Sugar transport</keyword>
<sequence length="755" mass="82204">MNIRSSNWFLYLTAVAVNVFSFIIGCLLAWNSPVLVQLQSNNRDINPMGGPITTVEVSICSSILPMGSTIGTLLVGKLADIFGRKRMLNCLATGGAVSFGVISMATNIYVYFIFITTATVCISAGFVLVPVYITEIAEDKNRGKLGCFSSVFIAVGQLYIYVLGTMTRLVYISLLCGFPLLLYLTISAFLPESPIFLASKGNKTEALVALKKLRRNKSPFDLNKEYSEKETMLDSTSKEEIKDIRVLFKTRSGKKAMILSVGIRLTQQLSGLFIVLSFLGPLLTETGSSLSIDALTIIVAAANIPVAILALINLFVFTTGCILAWNSPVLVQLQSNDTVINPLGRPLTVIEVSISSAIVPVGSTLGSIFIGKISDIFGRRASLTYLAVGVIISFTGICFASHVYVYFTCFLIATICTTAGFLIVPVYVTEIAEDNNRGLMGCFLSIAISLGHLYVYVLGPITSVGMLSLLCGAPSALFLIFSLYLPESPIFLATKKEKSKALAALKKLRKNKSPTELKLEYKEKQRMLEDTSKEDVKGIRILFMTRSGRKAIILSLIITITQHLSGVSIVLSFMGPLIKEASSNLSENISTIIIGAANIPVSILALFLIEKQGRRFLFLVATFFDGLSMFILGLFFVFKDSDLSLPESVKFVPVLCLLVYMTMFTFGLATVPQVVTSELLPNEVRSVGCSLVMVVGNLTACVVAFAYPIVSDLLGIYTCMFAFSLSCFSGFILVYFMLPETKGKSLIEIKRALEK</sequence>
<dbReference type="InterPro" id="IPR005828">
    <property type="entry name" value="MFS_sugar_transport-like"/>
</dbReference>
<dbReference type="GO" id="GO:0005886">
    <property type="term" value="C:plasma membrane"/>
    <property type="evidence" value="ECO:0007669"/>
    <property type="project" value="UniProtKB-SubCell"/>
</dbReference>
<feature type="domain" description="Major facilitator superfamily (MFS) profile" evidence="10">
    <location>
        <begin position="306"/>
        <end position="742"/>
    </location>
</feature>
<dbReference type="GO" id="GO:0022857">
    <property type="term" value="F:transmembrane transporter activity"/>
    <property type="evidence" value="ECO:0007669"/>
    <property type="project" value="InterPro"/>
</dbReference>
<keyword evidence="8" id="KW-0325">Glycoprotein</keyword>
<feature type="transmembrane region" description="Helical" evidence="9">
    <location>
        <begin position="87"/>
        <end position="105"/>
    </location>
</feature>
<feature type="transmembrane region" description="Helical" evidence="9">
    <location>
        <begin position="440"/>
        <end position="458"/>
    </location>
</feature>
<feature type="transmembrane region" description="Helical" evidence="9">
    <location>
        <begin position="650"/>
        <end position="675"/>
    </location>
</feature>
<dbReference type="InterPro" id="IPR036259">
    <property type="entry name" value="MFS_trans_sf"/>
</dbReference>
<feature type="transmembrane region" description="Helical" evidence="9">
    <location>
        <begin position="383"/>
        <end position="404"/>
    </location>
</feature>
<feature type="transmembrane region" description="Helical" evidence="9">
    <location>
        <begin position="261"/>
        <end position="283"/>
    </location>
</feature>
<organism evidence="11 12">
    <name type="scientific">Psylliodes chrysocephalus</name>
    <dbReference type="NCBI Taxonomy" id="3402493"/>
    <lineage>
        <taxon>Eukaryota</taxon>
        <taxon>Metazoa</taxon>
        <taxon>Ecdysozoa</taxon>
        <taxon>Arthropoda</taxon>
        <taxon>Hexapoda</taxon>
        <taxon>Insecta</taxon>
        <taxon>Pterygota</taxon>
        <taxon>Neoptera</taxon>
        <taxon>Endopterygota</taxon>
        <taxon>Coleoptera</taxon>
        <taxon>Polyphaga</taxon>
        <taxon>Cucujiformia</taxon>
        <taxon>Chrysomeloidea</taxon>
        <taxon>Chrysomelidae</taxon>
        <taxon>Galerucinae</taxon>
        <taxon>Alticini</taxon>
        <taxon>Psylliodes</taxon>
    </lineage>
</organism>
<feature type="transmembrane region" description="Helical" evidence="9">
    <location>
        <begin position="616"/>
        <end position="638"/>
    </location>
</feature>
<feature type="transmembrane region" description="Helical" evidence="9">
    <location>
        <begin position="111"/>
        <end position="133"/>
    </location>
</feature>
<evidence type="ECO:0000256" key="3">
    <source>
        <dbReference type="ARBA" id="ARBA00022475"/>
    </source>
</evidence>
<dbReference type="InterPro" id="IPR005829">
    <property type="entry name" value="Sugar_transporter_CS"/>
</dbReference>
<keyword evidence="6 9" id="KW-1133">Transmembrane helix</keyword>
<dbReference type="PROSITE" id="PS51257">
    <property type="entry name" value="PROKAR_LIPOPROTEIN"/>
    <property type="match status" value="1"/>
</dbReference>
<feature type="transmembrane region" description="Helical" evidence="9">
    <location>
        <begin position="715"/>
        <end position="738"/>
    </location>
</feature>
<evidence type="ECO:0000256" key="8">
    <source>
        <dbReference type="ARBA" id="ARBA00023180"/>
    </source>
</evidence>
<feature type="transmembrane region" description="Helical" evidence="9">
    <location>
        <begin position="687"/>
        <end position="709"/>
    </location>
</feature>
<keyword evidence="2" id="KW-0813">Transport</keyword>
<evidence type="ECO:0000256" key="5">
    <source>
        <dbReference type="ARBA" id="ARBA00022692"/>
    </source>
</evidence>
<protein>
    <recommendedName>
        <fullName evidence="10">Major facilitator superfamily (MFS) profile domain-containing protein</fullName>
    </recommendedName>
</protein>
<evidence type="ECO:0000256" key="7">
    <source>
        <dbReference type="ARBA" id="ARBA00023136"/>
    </source>
</evidence>
<evidence type="ECO:0000313" key="12">
    <source>
        <dbReference type="Proteomes" id="UP001153636"/>
    </source>
</evidence>
<evidence type="ECO:0000256" key="1">
    <source>
        <dbReference type="ARBA" id="ARBA00004651"/>
    </source>
</evidence>
<proteinExistence type="predicted"/>
<comment type="subcellular location">
    <subcellularLocation>
        <location evidence="1">Cell membrane</location>
        <topology evidence="1">Multi-pass membrane protein</topology>
    </subcellularLocation>
</comment>
<dbReference type="AlphaFoldDB" id="A0A9P0CMI9"/>
<feature type="transmembrane region" description="Helical" evidence="9">
    <location>
        <begin position="9"/>
        <end position="30"/>
    </location>
</feature>
<evidence type="ECO:0000256" key="9">
    <source>
        <dbReference type="SAM" id="Phobius"/>
    </source>
</evidence>
<dbReference type="PROSITE" id="PS50850">
    <property type="entry name" value="MFS"/>
    <property type="match status" value="1"/>
</dbReference>
<keyword evidence="5 9" id="KW-0812">Transmembrane</keyword>
<dbReference type="EMBL" id="OV651830">
    <property type="protein sequence ID" value="CAH1104864.1"/>
    <property type="molecule type" value="Genomic_DNA"/>
</dbReference>
<keyword evidence="7 9" id="KW-0472">Membrane</keyword>
<reference evidence="11" key="1">
    <citation type="submission" date="2022-01" db="EMBL/GenBank/DDBJ databases">
        <authorList>
            <person name="King R."/>
        </authorList>
    </citation>
    <scope>NUCLEOTIDE SEQUENCE</scope>
</reference>
<evidence type="ECO:0000256" key="2">
    <source>
        <dbReference type="ARBA" id="ARBA00022448"/>
    </source>
</evidence>
<evidence type="ECO:0000259" key="10">
    <source>
        <dbReference type="PROSITE" id="PS50850"/>
    </source>
</evidence>
<keyword evidence="3" id="KW-1003">Cell membrane</keyword>
<gene>
    <name evidence="11" type="ORF">PSYICH_LOCUS5764</name>
</gene>
<dbReference type="Proteomes" id="UP001153636">
    <property type="component" value="Chromosome 18"/>
</dbReference>
<feature type="transmembrane region" description="Helical" evidence="9">
    <location>
        <begin position="169"/>
        <end position="190"/>
    </location>
</feature>
<feature type="transmembrane region" description="Helical" evidence="9">
    <location>
        <begin position="464"/>
        <end position="485"/>
    </location>
</feature>
<feature type="transmembrane region" description="Helical" evidence="9">
    <location>
        <begin position="50"/>
        <end position="75"/>
    </location>
</feature>
<feature type="transmembrane region" description="Helical" evidence="9">
    <location>
        <begin position="551"/>
        <end position="577"/>
    </location>
</feature>
<evidence type="ECO:0000256" key="6">
    <source>
        <dbReference type="ARBA" id="ARBA00022989"/>
    </source>
</evidence>
<dbReference type="Pfam" id="PF00083">
    <property type="entry name" value="Sugar_tr"/>
    <property type="match status" value="2"/>
</dbReference>
<dbReference type="PROSITE" id="PS00216">
    <property type="entry name" value="SUGAR_TRANSPORT_1"/>
    <property type="match status" value="1"/>
</dbReference>
<dbReference type="PANTHER" id="PTHR48021:SF47">
    <property type="entry name" value="GH17672P"/>
    <property type="match status" value="1"/>
</dbReference>
<accession>A0A9P0CMI9</accession>
<dbReference type="SUPFAM" id="SSF103473">
    <property type="entry name" value="MFS general substrate transporter"/>
    <property type="match status" value="2"/>
</dbReference>
<dbReference type="OrthoDB" id="6696619at2759"/>
<dbReference type="InterPro" id="IPR020846">
    <property type="entry name" value="MFS_dom"/>
</dbReference>
<keyword evidence="12" id="KW-1185">Reference proteome</keyword>
<dbReference type="PANTHER" id="PTHR48021">
    <property type="match status" value="1"/>
</dbReference>
<dbReference type="PRINTS" id="PR00171">
    <property type="entry name" value="SUGRTRNSPORT"/>
</dbReference>
<evidence type="ECO:0000256" key="4">
    <source>
        <dbReference type="ARBA" id="ARBA00022597"/>
    </source>
</evidence>
<dbReference type="FunFam" id="1.20.1250.20:FF:000218">
    <property type="entry name" value="facilitated trehalose transporter Tret1"/>
    <property type="match status" value="1"/>
</dbReference>
<feature type="transmembrane region" description="Helical" evidence="9">
    <location>
        <begin position="410"/>
        <end position="428"/>
    </location>
</feature>
<dbReference type="InterPro" id="IPR003663">
    <property type="entry name" value="Sugar/inositol_transpt"/>
</dbReference>
<dbReference type="Gene3D" id="1.20.1250.20">
    <property type="entry name" value="MFS general substrate transporter like domains"/>
    <property type="match status" value="2"/>
</dbReference>
<evidence type="ECO:0000313" key="11">
    <source>
        <dbReference type="EMBL" id="CAH1104864.1"/>
    </source>
</evidence>
<feature type="transmembrane region" description="Helical" evidence="9">
    <location>
        <begin position="589"/>
        <end position="609"/>
    </location>
</feature>
<feature type="transmembrane region" description="Helical" evidence="9">
    <location>
        <begin position="295"/>
        <end position="325"/>
    </location>
</feature>
<dbReference type="InterPro" id="IPR050549">
    <property type="entry name" value="MFS_Trehalose_Transporter"/>
</dbReference>